<feature type="binding site" evidence="9">
    <location>
        <position position="201"/>
    </location>
    <ligand>
        <name>L-glutamate</name>
        <dbReference type="ChEBI" id="CHEBI:29985"/>
    </ligand>
</feature>
<dbReference type="SMART" id="SM01366">
    <property type="entry name" value="c-clamp"/>
    <property type="match status" value="1"/>
</dbReference>
<evidence type="ECO:0000256" key="7">
    <source>
        <dbReference type="ARBA" id="ARBA00084097"/>
    </source>
</evidence>
<dbReference type="InterPro" id="IPR043138">
    <property type="entry name" value="GGT_lsub"/>
</dbReference>
<feature type="transmembrane region" description="Helical" evidence="11">
    <location>
        <begin position="62"/>
        <end position="87"/>
    </location>
</feature>
<evidence type="ECO:0000256" key="6">
    <source>
        <dbReference type="ARBA" id="ARBA00023315"/>
    </source>
</evidence>
<dbReference type="EMBL" id="MTYJ01000089">
    <property type="protein sequence ID" value="OQV15424.1"/>
    <property type="molecule type" value="Genomic_DNA"/>
</dbReference>
<dbReference type="InterPro" id="IPR029055">
    <property type="entry name" value="Ntn_hydrolases_N"/>
</dbReference>
<dbReference type="PANTHER" id="PTHR11686">
    <property type="entry name" value="GAMMA GLUTAMYL TRANSPEPTIDASE"/>
    <property type="match status" value="1"/>
</dbReference>
<evidence type="ECO:0000256" key="10">
    <source>
        <dbReference type="SAM" id="MobiDB-lite"/>
    </source>
</evidence>
<feature type="compositionally biased region" description="Polar residues" evidence="10">
    <location>
        <begin position="95"/>
        <end position="107"/>
    </location>
</feature>
<keyword evidence="7" id="KW-1199">Hemostasis impairing toxin</keyword>
<keyword evidence="11" id="KW-0472">Membrane</keyword>
<dbReference type="NCBIfam" id="TIGR00066">
    <property type="entry name" value="g_glut_trans"/>
    <property type="match status" value="1"/>
</dbReference>
<comment type="caution">
    <text evidence="12">The sequence shown here is derived from an EMBL/GenBank/DDBJ whole genome shotgun (WGS) entry which is preliminary data.</text>
</comment>
<dbReference type="InterPro" id="IPR000101">
    <property type="entry name" value="GGT_peptidase"/>
</dbReference>
<dbReference type="InterPro" id="IPR043137">
    <property type="entry name" value="GGT_ssub_C"/>
</dbReference>
<keyword evidence="11" id="KW-0812">Transmembrane</keyword>
<comment type="similarity">
    <text evidence="1">Belongs to the gamma-glutamyltransferase family.</text>
</comment>
<evidence type="ECO:0000256" key="11">
    <source>
        <dbReference type="SAM" id="Phobius"/>
    </source>
</evidence>
<evidence type="ECO:0000313" key="13">
    <source>
        <dbReference type="Proteomes" id="UP000192578"/>
    </source>
</evidence>
<dbReference type="GO" id="GO:0006751">
    <property type="term" value="P:glutathione catabolic process"/>
    <property type="evidence" value="ECO:0007669"/>
    <property type="project" value="InterPro"/>
</dbReference>
<dbReference type="GO" id="GO:0006508">
    <property type="term" value="P:proteolysis"/>
    <property type="evidence" value="ECO:0007669"/>
    <property type="project" value="UniProtKB-KW"/>
</dbReference>
<feature type="region of interest" description="Disordered" evidence="10">
    <location>
        <begin position="91"/>
        <end position="126"/>
    </location>
</feature>
<accession>A0A1W0WJP1</accession>
<dbReference type="PANTHER" id="PTHR11686:SF9">
    <property type="entry name" value="RE13973P"/>
    <property type="match status" value="1"/>
</dbReference>
<sequence>MPAVDDVHHDKSASKVTLVSSISGSTADGGMINNGSSKWTSSARASTHPHPGSRPMPRTKRLIVAGSISLLLFLLIITTILATYYGIAATRHPGHTQQPNTTNTTSHESGDAKFPGSSEWTAGPSGSVKATYQRQSVASDAAECSKAGNKILERGGSAVDAAITTALCAGLYHPHSCGIGGGFFMVVYDRALKNAHSIDAREVAPAAATERMYVDNKNISSLRGWHAIAVPGEIYGYWEAFKRFGSGNLTWKQLFEPAIALAEQGLVVNQVLAAAISSPFIDIRGFDAGLTDIFVNKATGQPFIEGEIIRYPMLAHTLRMIADDEQGIFEYYQGKIAQNLASDIQEGGGILTLEDLNNYRPVIEDALHSKLRDNSSMYGVPPPAGSLVLHYIISIMDGYNYNQSWDSMSDDDKILFYHRFTEAMKFAYARRTELADRRFVPEVAEMKETLLSPWFAKLTRALINDQHTSNDTKTYGVNIAPAIGKVGTSHISIIDKLGNAVSITTTINTRFGSWRVSKKTGIILNNEMDDFTADLQLPNFYGLPPSQANRIAPGKRPQSSCAPIIVADHNGDVRAVMGASGGSRIISSIANALIRVLYLGQDVKEAIDAPRLHHQLLPMELNYEPKFLRKHLKGLENKGHRLVSNPSAIGVFAIINSPHLLLGLVNIHHSIRIQKVNLQVLLRKKKELSDCLQKTTAASSAMVAADDDLQGILQAFQWLEQWVGLALEMDTTTGSGGGGVADLSPTVLDMTQLRQLRATQSRNGISGDTASGDVITLVSGDGQQFCTNLHAADLECLVQYTVMALLRHRSPNKVPLLNDPLLGWHLHAPHEGSAGTQINMEARASIIRDELRELCGDMTLTPVFADPYITGNGSLLQELQSVCSDLGYSTDKDAEVPEEDEERTKLSKKKQASRSSHPLFASASRTKSKKKIREDNSKLRRCRGIYGITQQNKWCNMCKWKKACSRFTGSMSEPEDHFSDFSDLSSSPPSIRTVSSPAKKPSHDLKSFSLPKALPPPLKHPKSHTAGERPTPQTCPAQRPSPQSFGKSFAGKKRPASPSSHTDSPSLKTRKRPSPKTKKAHPPSTANTKRVIPASVVRSPLHYRRHHHQVAFFPGFIITEMDLLDMPPPCNAALALEAMRGS</sequence>
<keyword evidence="6" id="KW-0012">Acyltransferase</keyword>
<evidence type="ECO:0000256" key="9">
    <source>
        <dbReference type="PIRSR" id="PIRSR600101-2"/>
    </source>
</evidence>
<feature type="compositionally biased region" description="Low complexity" evidence="10">
    <location>
        <begin position="981"/>
        <end position="997"/>
    </location>
</feature>
<feature type="active site" description="Nucleophile" evidence="8">
    <location>
        <position position="488"/>
    </location>
</feature>
<feature type="region of interest" description="Disordered" evidence="10">
    <location>
        <begin position="890"/>
        <end position="934"/>
    </location>
</feature>
<feature type="compositionally biased region" description="Basic residues" evidence="10">
    <location>
        <begin position="1068"/>
        <end position="1081"/>
    </location>
</feature>
<dbReference type="FunFam" id="3.60.20.40:FF:000001">
    <property type="entry name" value="Gamma-glutamyltranspeptidase 1"/>
    <property type="match status" value="1"/>
</dbReference>
<dbReference type="GO" id="GO:0016746">
    <property type="term" value="F:acyltransferase activity"/>
    <property type="evidence" value="ECO:0007669"/>
    <property type="project" value="UniProtKB-KW"/>
</dbReference>
<reference evidence="13" key="1">
    <citation type="submission" date="2017-01" db="EMBL/GenBank/DDBJ databases">
        <title>Comparative genomics of anhydrobiosis in the tardigrade Hypsibius dujardini.</title>
        <authorList>
            <person name="Yoshida Y."/>
            <person name="Koutsovoulos G."/>
            <person name="Laetsch D."/>
            <person name="Stevens L."/>
            <person name="Kumar S."/>
            <person name="Horikawa D."/>
            <person name="Ishino K."/>
            <person name="Komine S."/>
            <person name="Tomita M."/>
            <person name="Blaxter M."/>
            <person name="Arakawa K."/>
        </authorList>
    </citation>
    <scope>NUCLEOTIDE SEQUENCE [LARGE SCALE GENOMIC DNA]</scope>
    <source>
        <strain evidence="13">Z151</strain>
    </source>
</reference>
<evidence type="ECO:0000256" key="4">
    <source>
        <dbReference type="ARBA" id="ARBA00022801"/>
    </source>
</evidence>
<evidence type="ECO:0000256" key="1">
    <source>
        <dbReference type="ARBA" id="ARBA00009381"/>
    </source>
</evidence>
<feature type="compositionally biased region" description="Polar residues" evidence="10">
    <location>
        <begin position="1057"/>
        <end position="1067"/>
    </location>
</feature>
<dbReference type="PROSITE" id="PS00462">
    <property type="entry name" value="G_GLU_TRANSPEPTIDASE"/>
    <property type="match status" value="1"/>
</dbReference>
<evidence type="ECO:0000256" key="5">
    <source>
        <dbReference type="ARBA" id="ARBA00023180"/>
    </source>
</evidence>
<dbReference type="SUPFAM" id="SSF56235">
    <property type="entry name" value="N-terminal nucleophile aminohydrolases (Ntn hydrolases)"/>
    <property type="match status" value="1"/>
</dbReference>
<dbReference type="FunFam" id="1.10.246.130:FF:000005">
    <property type="entry name" value="Gamma-glutamyltranspeptidase 1, putative"/>
    <property type="match status" value="1"/>
</dbReference>
<feature type="compositionally biased region" description="Polar residues" evidence="10">
    <location>
        <begin position="33"/>
        <end position="45"/>
    </location>
</feature>
<dbReference type="GO" id="GO:0005886">
    <property type="term" value="C:plasma membrane"/>
    <property type="evidence" value="ECO:0007669"/>
    <property type="project" value="TreeGrafter"/>
</dbReference>
<evidence type="ECO:0000256" key="3">
    <source>
        <dbReference type="ARBA" id="ARBA00022679"/>
    </source>
</evidence>
<keyword evidence="7" id="KW-0800">Toxin</keyword>
<feature type="binding site" evidence="9">
    <location>
        <begin position="506"/>
        <end position="508"/>
    </location>
    <ligand>
        <name>L-glutamate</name>
        <dbReference type="ChEBI" id="CHEBI:29985"/>
    </ligand>
</feature>
<dbReference type="Gene3D" id="1.10.246.130">
    <property type="match status" value="1"/>
</dbReference>
<keyword evidence="3" id="KW-0808">Transferase</keyword>
<feature type="binding site" evidence="9">
    <location>
        <position position="582"/>
    </location>
    <ligand>
        <name>L-glutamate</name>
        <dbReference type="ChEBI" id="CHEBI:29985"/>
    </ligand>
</feature>
<gene>
    <name evidence="12" type="ORF">BV898_10432</name>
</gene>
<feature type="binding site" evidence="9">
    <location>
        <position position="530"/>
    </location>
    <ligand>
        <name>L-glutamate</name>
        <dbReference type="ChEBI" id="CHEBI:29985"/>
    </ligand>
</feature>
<evidence type="ECO:0000256" key="2">
    <source>
        <dbReference type="ARBA" id="ARBA00022670"/>
    </source>
</evidence>
<dbReference type="AlphaFoldDB" id="A0A1W0WJP1"/>
<protein>
    <submittedName>
        <fullName evidence="12">Gamma-glutamyltranspeptidase 1</fullName>
    </submittedName>
</protein>
<dbReference type="Gene3D" id="3.60.20.40">
    <property type="match status" value="1"/>
</dbReference>
<proteinExistence type="inferred from homology"/>
<feature type="region of interest" description="Disordered" evidence="10">
    <location>
        <begin position="27"/>
        <end position="58"/>
    </location>
</feature>
<evidence type="ECO:0000256" key="8">
    <source>
        <dbReference type="PIRSR" id="PIRSR600101-1"/>
    </source>
</evidence>
<dbReference type="InterPro" id="IPR055262">
    <property type="entry name" value="GGT_CS"/>
</dbReference>
<name>A0A1W0WJP1_HYPEX</name>
<feature type="binding site" evidence="9">
    <location>
        <begin position="559"/>
        <end position="560"/>
    </location>
    <ligand>
        <name>L-glutamate</name>
        <dbReference type="ChEBI" id="CHEBI:29985"/>
    </ligand>
</feature>
<dbReference type="Pfam" id="PF01019">
    <property type="entry name" value="G_glu_transpept"/>
    <property type="match status" value="1"/>
</dbReference>
<keyword evidence="2" id="KW-0645">Protease</keyword>
<dbReference type="PRINTS" id="PR01210">
    <property type="entry name" value="GGTRANSPTASE"/>
</dbReference>
<keyword evidence="4" id="KW-0378">Hydrolase</keyword>
<dbReference type="Proteomes" id="UP000192578">
    <property type="component" value="Unassembled WGS sequence"/>
</dbReference>
<evidence type="ECO:0000313" key="12">
    <source>
        <dbReference type="EMBL" id="OQV15424.1"/>
    </source>
</evidence>
<keyword evidence="7" id="KW-1202">Platelet aggregation activating toxin</keyword>
<keyword evidence="11" id="KW-1133">Transmembrane helix</keyword>
<feature type="compositionally biased region" description="Polar residues" evidence="10">
    <location>
        <begin position="1031"/>
        <end position="1046"/>
    </location>
</feature>
<keyword evidence="13" id="KW-1185">Reference proteome</keyword>
<feature type="region of interest" description="Disordered" evidence="10">
    <location>
        <begin position="975"/>
        <end position="1090"/>
    </location>
</feature>
<dbReference type="OrthoDB" id="1081007at2759"/>
<dbReference type="GO" id="GO:0036374">
    <property type="term" value="F:glutathione hydrolase activity"/>
    <property type="evidence" value="ECO:0007669"/>
    <property type="project" value="InterPro"/>
</dbReference>
<organism evidence="12 13">
    <name type="scientific">Hypsibius exemplaris</name>
    <name type="common">Freshwater tardigrade</name>
    <dbReference type="NCBI Taxonomy" id="2072580"/>
    <lineage>
        <taxon>Eukaryota</taxon>
        <taxon>Metazoa</taxon>
        <taxon>Ecdysozoa</taxon>
        <taxon>Tardigrada</taxon>
        <taxon>Eutardigrada</taxon>
        <taxon>Parachela</taxon>
        <taxon>Hypsibioidea</taxon>
        <taxon>Hypsibiidae</taxon>
        <taxon>Hypsibius</taxon>
    </lineage>
</organism>
<keyword evidence="5" id="KW-0325">Glycoprotein</keyword>